<dbReference type="PANTHER" id="PTHR11403:SF7">
    <property type="entry name" value="CYTOCHROME C OXIDASE SUBUNIT 3"/>
    <property type="match status" value="1"/>
</dbReference>
<dbReference type="AlphaFoldDB" id="A0A7L7S768"/>
<geneLocation type="mitochondrion" evidence="11"/>
<sequence>MSHNHPFHMVQQSPWPILTSMSILNLAISTILWFHYKNYLMLLISLMSLMMCLMLWWRDVIRESTFQGCHTLMVQKNIRMGMMLFIVSEAFFFLSFFWTYFHMALSPSIEIGAMWPPKGIILINPYKIPLLNTLLLISSGFTITWSHYSMMINKKSESLISLLITIMLGIIFSSFQMYEYYMCPFTISDSVFGSIFFIATGFHGIHVLIGTTFLMVCLIRMKFNHFSKNRHLGFEMASWYWHFVDIIWLLLYISIYWWIF</sequence>
<organism evidence="11">
    <name type="scientific">Ammophila sabulosa</name>
    <dbReference type="NCBI Taxonomy" id="1088610"/>
    <lineage>
        <taxon>Eukaryota</taxon>
        <taxon>Metazoa</taxon>
        <taxon>Ecdysozoa</taxon>
        <taxon>Arthropoda</taxon>
        <taxon>Hexapoda</taxon>
        <taxon>Insecta</taxon>
        <taxon>Pterygota</taxon>
        <taxon>Neoptera</taxon>
        <taxon>Endopterygota</taxon>
        <taxon>Hymenoptera</taxon>
        <taxon>Apocrita</taxon>
        <taxon>Aculeata</taxon>
        <taxon>Apoidea</taxon>
        <taxon>Sphecidae</taxon>
        <taxon>Ammophilinae</taxon>
        <taxon>Ammophila</taxon>
    </lineage>
</organism>
<name>A0A7L7S768_9HYME</name>
<comment type="function">
    <text evidence="8">Component of the cytochrome c oxidase, the last enzyme in the mitochondrial electron transport chain which drives oxidative phosphorylation. The respiratory chain contains 3 multisubunit complexes succinate dehydrogenase (complex II, CII), ubiquinol-cytochrome c oxidoreductase (cytochrome b-c1 complex, complex III, CIII) and cytochrome c oxidase (complex IV, CIV), that cooperate to transfer electrons derived from NADH and succinate to molecular oxygen, creating an electrochemical gradient over the inner membrane that drives transmembrane transport and the ATP synthase. Cytochrome c oxidase is the component of the respiratory chain that catalyzes the reduction of oxygen to water. Electrons originating from reduced cytochrome c in the intermembrane space (IMS) are transferred via the dinuclear copper A center (CU(A)) of subunit 2 and heme A of subunit 1 to the active site in subunit 1, a binuclear center (BNC) formed by heme A3 and copper B (CU(B)). The BNC reduces molecular oxygen to 2 water molecules using 4 electrons from cytochrome c in the IMS and 4 protons from the mitochondrial matrix.</text>
</comment>
<evidence type="ECO:0000256" key="4">
    <source>
        <dbReference type="ARBA" id="ARBA00022692"/>
    </source>
</evidence>
<dbReference type="GO" id="GO:0005739">
    <property type="term" value="C:mitochondrion"/>
    <property type="evidence" value="ECO:0007669"/>
    <property type="project" value="TreeGrafter"/>
</dbReference>
<dbReference type="GO" id="GO:0006123">
    <property type="term" value="P:mitochondrial electron transport, cytochrome c to oxygen"/>
    <property type="evidence" value="ECO:0007669"/>
    <property type="project" value="TreeGrafter"/>
</dbReference>
<keyword evidence="7 9" id="KW-0472">Membrane</keyword>
<gene>
    <name evidence="11" type="primary">COX3</name>
</gene>
<keyword evidence="6 9" id="KW-1133">Transmembrane helix</keyword>
<comment type="similarity">
    <text evidence="2 8">Belongs to the cytochrome c oxidase subunit 3 family.</text>
</comment>
<keyword evidence="5" id="KW-1278">Translocase</keyword>
<feature type="transmembrane region" description="Helical" evidence="9">
    <location>
        <begin position="39"/>
        <end position="57"/>
    </location>
</feature>
<feature type="transmembrane region" description="Helical" evidence="9">
    <location>
        <begin position="159"/>
        <end position="178"/>
    </location>
</feature>
<dbReference type="Gene3D" id="1.10.287.70">
    <property type="match status" value="1"/>
</dbReference>
<feature type="transmembrane region" description="Helical" evidence="9">
    <location>
        <begin position="128"/>
        <end position="147"/>
    </location>
</feature>
<evidence type="ECO:0000313" key="11">
    <source>
        <dbReference type="EMBL" id="QNV12179.1"/>
    </source>
</evidence>
<dbReference type="Gene3D" id="1.20.120.80">
    <property type="entry name" value="Cytochrome c oxidase, subunit III, four-helix bundle"/>
    <property type="match status" value="1"/>
</dbReference>
<feature type="transmembrane region" description="Helical" evidence="9">
    <location>
        <begin position="78"/>
        <end position="101"/>
    </location>
</feature>
<evidence type="ECO:0000256" key="5">
    <source>
        <dbReference type="ARBA" id="ARBA00022967"/>
    </source>
</evidence>
<dbReference type="Pfam" id="PF00510">
    <property type="entry name" value="COX3"/>
    <property type="match status" value="1"/>
</dbReference>
<evidence type="ECO:0000256" key="6">
    <source>
        <dbReference type="ARBA" id="ARBA00022989"/>
    </source>
</evidence>
<dbReference type="PANTHER" id="PTHR11403">
    <property type="entry name" value="CYTOCHROME C OXIDASE SUBUNIT III"/>
    <property type="match status" value="1"/>
</dbReference>
<dbReference type="EMBL" id="MT862437">
    <property type="protein sequence ID" value="QNV12179.1"/>
    <property type="molecule type" value="Genomic_DNA"/>
</dbReference>
<feature type="transmembrane region" description="Helical" evidence="9">
    <location>
        <begin position="239"/>
        <end position="259"/>
    </location>
</feature>
<comment type="subcellular location">
    <subcellularLocation>
        <location evidence="1">Membrane</location>
        <topology evidence="1">Multi-pass membrane protein</topology>
    </subcellularLocation>
</comment>
<dbReference type="SUPFAM" id="SSF81452">
    <property type="entry name" value="Cytochrome c oxidase subunit III-like"/>
    <property type="match status" value="1"/>
</dbReference>
<dbReference type="InterPro" id="IPR000298">
    <property type="entry name" value="Cyt_c_oxidase-like_su3"/>
</dbReference>
<dbReference type="FunFam" id="1.20.120.80:FF:000002">
    <property type="entry name" value="Cytochrome c oxidase subunit 3"/>
    <property type="match status" value="1"/>
</dbReference>
<evidence type="ECO:0000259" key="10">
    <source>
        <dbReference type="PROSITE" id="PS50253"/>
    </source>
</evidence>
<feature type="domain" description="Heme-copper oxidase subunit III family profile" evidence="10">
    <location>
        <begin position="3"/>
        <end position="260"/>
    </location>
</feature>
<dbReference type="InterPro" id="IPR033945">
    <property type="entry name" value="Cyt_c_oxase_su3_dom"/>
</dbReference>
<dbReference type="GO" id="GO:0016020">
    <property type="term" value="C:membrane"/>
    <property type="evidence" value="ECO:0007669"/>
    <property type="project" value="UniProtKB-SubCell"/>
</dbReference>
<evidence type="ECO:0000256" key="3">
    <source>
        <dbReference type="ARBA" id="ARBA00015944"/>
    </source>
</evidence>
<dbReference type="InterPro" id="IPR024791">
    <property type="entry name" value="Cyt_c/ubiquinol_Oxase_su3"/>
</dbReference>
<reference evidence="11" key="1">
    <citation type="submission" date="2020-08" db="EMBL/GenBank/DDBJ databases">
        <title>DNAmark Project.</title>
        <authorList>
            <person name="Leerhoei F."/>
        </authorList>
    </citation>
    <scope>NUCLEOTIDE SEQUENCE</scope>
    <source>
        <strain evidence="11">DM728</strain>
    </source>
</reference>
<dbReference type="InterPro" id="IPR013833">
    <property type="entry name" value="Cyt_c_oxidase_su3_a-hlx"/>
</dbReference>
<evidence type="ECO:0000256" key="8">
    <source>
        <dbReference type="RuleBase" id="RU003375"/>
    </source>
</evidence>
<protein>
    <recommendedName>
        <fullName evidence="3 8">Cytochrome c oxidase subunit 3</fullName>
    </recommendedName>
</protein>
<accession>A0A7L7S768</accession>
<dbReference type="PROSITE" id="PS50253">
    <property type="entry name" value="COX3"/>
    <property type="match status" value="1"/>
</dbReference>
<dbReference type="CDD" id="cd01665">
    <property type="entry name" value="Cyt_c_Oxidase_III"/>
    <property type="match status" value="1"/>
</dbReference>
<feature type="transmembrane region" description="Helical" evidence="9">
    <location>
        <begin position="190"/>
        <end position="218"/>
    </location>
</feature>
<evidence type="ECO:0000256" key="2">
    <source>
        <dbReference type="ARBA" id="ARBA00010581"/>
    </source>
</evidence>
<evidence type="ECO:0000256" key="7">
    <source>
        <dbReference type="ARBA" id="ARBA00023136"/>
    </source>
</evidence>
<dbReference type="GO" id="GO:0004129">
    <property type="term" value="F:cytochrome-c oxidase activity"/>
    <property type="evidence" value="ECO:0007669"/>
    <property type="project" value="InterPro"/>
</dbReference>
<feature type="transmembrane region" description="Helical" evidence="9">
    <location>
        <begin position="15"/>
        <end position="33"/>
    </location>
</feature>
<keyword evidence="8 11" id="KW-0496">Mitochondrion</keyword>
<evidence type="ECO:0000256" key="1">
    <source>
        <dbReference type="ARBA" id="ARBA00004141"/>
    </source>
</evidence>
<keyword evidence="4 8" id="KW-0812">Transmembrane</keyword>
<proteinExistence type="inferred from homology"/>
<dbReference type="InterPro" id="IPR035973">
    <property type="entry name" value="Cyt_c_oxidase_su3-like_sf"/>
</dbReference>
<evidence type="ECO:0000256" key="9">
    <source>
        <dbReference type="SAM" id="Phobius"/>
    </source>
</evidence>